<sequence length="52" mass="6113">MAFWNKKEKESPKNDVIDYGGQKNDGGHDHRTNRQEDRTPAQKEGDKKRRKS</sequence>
<dbReference type="Proteomes" id="UP000509722">
    <property type="component" value="Chromosome"/>
</dbReference>
<dbReference type="EMBL" id="CP053832">
    <property type="protein sequence ID" value="QKF83720.1"/>
    <property type="molecule type" value="Genomic_DNA"/>
</dbReference>
<name>A0AAE7E8T6_9BACT</name>
<dbReference type="GeneID" id="77175103"/>
<dbReference type="AlphaFoldDB" id="A0AAE7E8T6"/>
<reference evidence="2 3" key="1">
    <citation type="submission" date="2020-05" db="EMBL/GenBank/DDBJ databases">
        <title>Complete genome sequencing of Campylobacter and Arcobacter type strains.</title>
        <authorList>
            <person name="Miller W.G."/>
            <person name="Yee E."/>
        </authorList>
    </citation>
    <scope>NUCLEOTIDE SEQUENCE [LARGE SCALE GENOMIC DNA]</scope>
    <source>
        <strain evidence="2 3">LMG 6451</strain>
    </source>
</reference>
<evidence type="ECO:0000313" key="2">
    <source>
        <dbReference type="EMBL" id="QKF83720.1"/>
    </source>
</evidence>
<gene>
    <name evidence="2" type="ORF">CURT_0191</name>
</gene>
<protein>
    <submittedName>
        <fullName evidence="2">Uncharacterized protein</fullName>
    </submittedName>
</protein>
<feature type="region of interest" description="Disordered" evidence="1">
    <location>
        <begin position="1"/>
        <end position="52"/>
    </location>
</feature>
<proteinExistence type="predicted"/>
<evidence type="ECO:0000256" key="1">
    <source>
        <dbReference type="SAM" id="MobiDB-lite"/>
    </source>
</evidence>
<dbReference type="RefSeq" id="WP_018712563.1">
    <property type="nucleotide sequence ID" value="NZ_CP053832.1"/>
</dbReference>
<accession>A0AAE7E8T6</accession>
<feature type="compositionally biased region" description="Basic and acidic residues" evidence="1">
    <location>
        <begin position="25"/>
        <end position="52"/>
    </location>
</feature>
<organism evidence="2 3">
    <name type="scientific">Campylobacter ureolyticus</name>
    <dbReference type="NCBI Taxonomy" id="827"/>
    <lineage>
        <taxon>Bacteria</taxon>
        <taxon>Pseudomonadati</taxon>
        <taxon>Campylobacterota</taxon>
        <taxon>Epsilonproteobacteria</taxon>
        <taxon>Campylobacterales</taxon>
        <taxon>Campylobacteraceae</taxon>
        <taxon>Campylobacter</taxon>
    </lineage>
</organism>
<feature type="compositionally biased region" description="Basic and acidic residues" evidence="1">
    <location>
        <begin position="1"/>
        <end position="16"/>
    </location>
</feature>
<evidence type="ECO:0000313" key="3">
    <source>
        <dbReference type="Proteomes" id="UP000509722"/>
    </source>
</evidence>